<name>A0A366ILG1_9MICO</name>
<dbReference type="RefSeq" id="WP_113903516.1">
    <property type="nucleotide sequence ID" value="NZ_QNSB01000003.1"/>
</dbReference>
<comment type="caution">
    <text evidence="1">The sequence shown here is derived from an EMBL/GenBank/DDBJ whole genome shotgun (WGS) entry which is preliminary data.</text>
</comment>
<evidence type="ECO:0000313" key="1">
    <source>
        <dbReference type="EMBL" id="RBP73058.1"/>
    </source>
</evidence>
<dbReference type="AlphaFoldDB" id="A0A366ILG1"/>
<protein>
    <submittedName>
        <fullName evidence="1">Uncharacterized protein</fullName>
    </submittedName>
</protein>
<organism evidence="1 2">
    <name type="scientific">Brevibacterium celere</name>
    <dbReference type="NCBI Taxonomy" id="225845"/>
    <lineage>
        <taxon>Bacteria</taxon>
        <taxon>Bacillati</taxon>
        <taxon>Actinomycetota</taxon>
        <taxon>Actinomycetes</taxon>
        <taxon>Micrococcales</taxon>
        <taxon>Brevibacteriaceae</taxon>
        <taxon>Brevibacterium</taxon>
    </lineage>
</organism>
<proteinExistence type="predicted"/>
<dbReference type="InterPro" id="IPR055869">
    <property type="entry name" value="DUF7446"/>
</dbReference>
<dbReference type="Pfam" id="PF24233">
    <property type="entry name" value="DUF7446"/>
    <property type="match status" value="1"/>
</dbReference>
<accession>A0A366ILG1</accession>
<gene>
    <name evidence="1" type="ORF">DFO65_103353</name>
</gene>
<evidence type="ECO:0000313" key="2">
    <source>
        <dbReference type="Proteomes" id="UP000253509"/>
    </source>
</evidence>
<dbReference type="EMBL" id="QNSB01000003">
    <property type="protein sequence ID" value="RBP73058.1"/>
    <property type="molecule type" value="Genomic_DNA"/>
</dbReference>
<reference evidence="1 2" key="1">
    <citation type="submission" date="2018-06" db="EMBL/GenBank/DDBJ databases">
        <title>Freshwater and sediment microbial communities from various areas in North America, analyzing microbe dynamics in response to fracking.</title>
        <authorList>
            <person name="Lamendella R."/>
        </authorList>
    </citation>
    <scope>NUCLEOTIDE SEQUENCE [LARGE SCALE GENOMIC DNA]</scope>
    <source>
        <strain evidence="1 2">3b_TX</strain>
    </source>
</reference>
<sequence>MSKFGIQAGILRPVISVGQLNKDRTVFTQKADMTDEVLLSVAEYAIKHFGGALEATYAGESGSKLTLRITAKEEVSDVDD</sequence>
<dbReference type="Proteomes" id="UP000253509">
    <property type="component" value="Unassembled WGS sequence"/>
</dbReference>
<keyword evidence="2" id="KW-1185">Reference proteome</keyword>